<dbReference type="Pfam" id="PF13640">
    <property type="entry name" value="2OG-FeII_Oxy_3"/>
    <property type="match status" value="1"/>
</dbReference>
<dbReference type="SMART" id="SM00702">
    <property type="entry name" value="P4Hc"/>
    <property type="match status" value="1"/>
</dbReference>
<feature type="domain" description="Fe2OG dioxygenase" evidence="15">
    <location>
        <begin position="83"/>
        <end position="214"/>
    </location>
</feature>
<evidence type="ECO:0000256" key="6">
    <source>
        <dbReference type="ARBA" id="ARBA00022723"/>
    </source>
</evidence>
<evidence type="ECO:0000256" key="2">
    <source>
        <dbReference type="ARBA" id="ARBA00004648"/>
    </source>
</evidence>
<keyword evidence="17" id="KW-1185">Reference proteome</keyword>
<comment type="cofactor">
    <cofactor evidence="1">
        <name>L-ascorbate</name>
        <dbReference type="ChEBI" id="CHEBI:38290"/>
    </cofactor>
</comment>
<comment type="catalytic activity">
    <reaction evidence="14">
        <text>L-prolyl-[collagen] + 2-oxoglutarate + O2 = trans-4-hydroxy-L-prolyl-[collagen] + succinate + CO2</text>
        <dbReference type="Rhea" id="RHEA:18945"/>
        <dbReference type="Rhea" id="RHEA-COMP:11676"/>
        <dbReference type="Rhea" id="RHEA-COMP:11680"/>
        <dbReference type="ChEBI" id="CHEBI:15379"/>
        <dbReference type="ChEBI" id="CHEBI:16526"/>
        <dbReference type="ChEBI" id="CHEBI:16810"/>
        <dbReference type="ChEBI" id="CHEBI:30031"/>
        <dbReference type="ChEBI" id="CHEBI:50342"/>
        <dbReference type="ChEBI" id="CHEBI:61965"/>
        <dbReference type="EC" id="1.14.11.2"/>
    </reaction>
</comment>
<evidence type="ECO:0000256" key="9">
    <source>
        <dbReference type="ARBA" id="ARBA00022989"/>
    </source>
</evidence>
<keyword evidence="7" id="KW-0223">Dioxygenase</keyword>
<comment type="subcellular location">
    <subcellularLocation>
        <location evidence="2">Endoplasmic reticulum membrane</location>
        <topology evidence="2">Single-pass type II membrane protein</topology>
    </subcellularLocation>
</comment>
<evidence type="ECO:0000256" key="4">
    <source>
        <dbReference type="ARBA" id="ARBA00012269"/>
    </source>
</evidence>
<dbReference type="Gene3D" id="2.60.120.620">
    <property type="entry name" value="q2cbj1_9rhob like domain"/>
    <property type="match status" value="1"/>
</dbReference>
<dbReference type="PANTHER" id="PTHR10869:SF246">
    <property type="entry name" value="TRANSMEMBRANE PROLYL 4-HYDROXYLASE"/>
    <property type="match status" value="1"/>
</dbReference>
<evidence type="ECO:0000313" key="17">
    <source>
        <dbReference type="Proteomes" id="UP000002009"/>
    </source>
</evidence>
<evidence type="ECO:0000256" key="7">
    <source>
        <dbReference type="ARBA" id="ARBA00022964"/>
    </source>
</evidence>
<dbReference type="GO" id="GO:0005789">
    <property type="term" value="C:endoplasmic reticulum membrane"/>
    <property type="evidence" value="ECO:0007669"/>
    <property type="project" value="UniProtKB-SubCell"/>
</dbReference>
<keyword evidence="12" id="KW-0472">Membrane</keyword>
<keyword evidence="9" id="KW-1133">Transmembrane helix</keyword>
<name>C1EES1_MICCC</name>
<evidence type="ECO:0000259" key="15">
    <source>
        <dbReference type="PROSITE" id="PS51471"/>
    </source>
</evidence>
<gene>
    <name evidence="16" type="ORF">MICPUN_71386</name>
</gene>
<dbReference type="FunFam" id="2.60.120.620:FF:000002">
    <property type="entry name" value="Prolyl 4-hydroxylase 4"/>
    <property type="match status" value="1"/>
</dbReference>
<dbReference type="InParanoid" id="C1EES1"/>
<feature type="non-terminal residue" evidence="16">
    <location>
        <position position="215"/>
    </location>
</feature>
<dbReference type="STRING" id="296587.C1EES1"/>
<dbReference type="AlphaFoldDB" id="C1EES1"/>
<accession>C1EES1</accession>
<feature type="non-terminal residue" evidence="16">
    <location>
        <position position="1"/>
    </location>
</feature>
<evidence type="ECO:0000256" key="1">
    <source>
        <dbReference type="ARBA" id="ARBA00001961"/>
    </source>
</evidence>
<dbReference type="GeneID" id="8247452"/>
<dbReference type="GO" id="GO:0004656">
    <property type="term" value="F:procollagen-proline 4-dioxygenase activity"/>
    <property type="evidence" value="ECO:0007669"/>
    <property type="project" value="UniProtKB-EC"/>
</dbReference>
<dbReference type="RefSeq" id="XP_002505323.1">
    <property type="nucleotide sequence ID" value="XM_002505277.1"/>
</dbReference>
<dbReference type="GO" id="GO:0005506">
    <property type="term" value="F:iron ion binding"/>
    <property type="evidence" value="ECO:0007669"/>
    <property type="project" value="InterPro"/>
</dbReference>
<dbReference type="InterPro" id="IPR006620">
    <property type="entry name" value="Pro_4_hyd_alph"/>
</dbReference>
<comment type="similarity">
    <text evidence="3">Belongs to the P4HA family.</text>
</comment>
<dbReference type="KEGG" id="mis:MICPUN_71386"/>
<sequence length="215" mass="24076">WIEQISWEPRAFVYHNFLTPEECAHLVNLAKATDGGLKRATVADARTGGTFPGSGAFLLRNHDPIVTRIEERISAFAMIPADHGEGMRILRYGRGEKYDPHHDYFDDGDKNLRFYGQRVATVLMYLSDVESGGETVFPKHGAWIEPDEMDVRGRSSSKDSSKCAKGALHVKPRRGDALLFHNCHLNGREDPTSLHAGCPVLRGEKWTATKWMRAG</sequence>
<evidence type="ECO:0000256" key="14">
    <source>
        <dbReference type="ARBA" id="ARBA00049169"/>
    </source>
</evidence>
<keyword evidence="6" id="KW-0479">Metal-binding</keyword>
<dbReference type="OMA" id="WTHVPES"/>
<evidence type="ECO:0000256" key="11">
    <source>
        <dbReference type="ARBA" id="ARBA00023004"/>
    </source>
</evidence>
<dbReference type="EMBL" id="CP001330">
    <property type="protein sequence ID" value="ACO66581.1"/>
    <property type="molecule type" value="Genomic_DNA"/>
</dbReference>
<evidence type="ECO:0000313" key="16">
    <source>
        <dbReference type="EMBL" id="ACO66581.1"/>
    </source>
</evidence>
<dbReference type="InterPro" id="IPR045054">
    <property type="entry name" value="P4HA-like"/>
</dbReference>
<dbReference type="Proteomes" id="UP000002009">
    <property type="component" value="Chromosome 11"/>
</dbReference>
<keyword evidence="8" id="KW-0735">Signal-anchor</keyword>
<dbReference type="InterPro" id="IPR044862">
    <property type="entry name" value="Pro_4_hyd_alph_FE2OG_OXY"/>
</dbReference>
<reference evidence="16 17" key="1">
    <citation type="journal article" date="2009" name="Science">
        <title>Green evolution and dynamic adaptations revealed by genomes of the marine picoeukaryotes Micromonas.</title>
        <authorList>
            <person name="Worden A.Z."/>
            <person name="Lee J.H."/>
            <person name="Mock T."/>
            <person name="Rouze P."/>
            <person name="Simmons M.P."/>
            <person name="Aerts A.L."/>
            <person name="Allen A.E."/>
            <person name="Cuvelier M.L."/>
            <person name="Derelle E."/>
            <person name="Everett M.V."/>
            <person name="Foulon E."/>
            <person name="Grimwood J."/>
            <person name="Gundlach H."/>
            <person name="Henrissat B."/>
            <person name="Napoli C."/>
            <person name="McDonald S.M."/>
            <person name="Parker M.S."/>
            <person name="Rombauts S."/>
            <person name="Salamov A."/>
            <person name="Von Dassow P."/>
            <person name="Badger J.H."/>
            <person name="Coutinho P.M."/>
            <person name="Demir E."/>
            <person name="Dubchak I."/>
            <person name="Gentemann C."/>
            <person name="Eikrem W."/>
            <person name="Gready J.E."/>
            <person name="John U."/>
            <person name="Lanier W."/>
            <person name="Lindquist E.A."/>
            <person name="Lucas S."/>
            <person name="Mayer K.F."/>
            <person name="Moreau H."/>
            <person name="Not F."/>
            <person name="Otillar R."/>
            <person name="Panaud O."/>
            <person name="Pangilinan J."/>
            <person name="Paulsen I."/>
            <person name="Piegu B."/>
            <person name="Poliakov A."/>
            <person name="Robbens S."/>
            <person name="Schmutz J."/>
            <person name="Toulza E."/>
            <person name="Wyss T."/>
            <person name="Zelensky A."/>
            <person name="Zhou K."/>
            <person name="Armbrust E.V."/>
            <person name="Bhattacharya D."/>
            <person name="Goodenough U.W."/>
            <person name="Van de Peer Y."/>
            <person name="Grigoriev I.V."/>
        </authorList>
    </citation>
    <scope>NUCLEOTIDE SEQUENCE [LARGE SCALE GENOMIC DNA]</scope>
    <source>
        <strain evidence="17">RCC299 / NOUM17</strain>
    </source>
</reference>
<dbReference type="EC" id="1.14.11.2" evidence="4"/>
<dbReference type="PROSITE" id="PS51471">
    <property type="entry name" value="FE2OG_OXY"/>
    <property type="match status" value="1"/>
</dbReference>
<evidence type="ECO:0000256" key="5">
    <source>
        <dbReference type="ARBA" id="ARBA00022692"/>
    </source>
</evidence>
<organism evidence="16 17">
    <name type="scientific">Micromonas commoda (strain RCC299 / NOUM17 / CCMP2709)</name>
    <name type="common">Picoplanktonic green alga</name>
    <dbReference type="NCBI Taxonomy" id="296587"/>
    <lineage>
        <taxon>Eukaryota</taxon>
        <taxon>Viridiplantae</taxon>
        <taxon>Chlorophyta</taxon>
        <taxon>Mamiellophyceae</taxon>
        <taxon>Mamiellales</taxon>
        <taxon>Mamiellaceae</taxon>
        <taxon>Micromonas</taxon>
    </lineage>
</organism>
<evidence type="ECO:0000256" key="3">
    <source>
        <dbReference type="ARBA" id="ARBA00006511"/>
    </source>
</evidence>
<evidence type="ECO:0000256" key="13">
    <source>
        <dbReference type="ARBA" id="ARBA00023180"/>
    </source>
</evidence>
<evidence type="ECO:0000256" key="10">
    <source>
        <dbReference type="ARBA" id="ARBA00023002"/>
    </source>
</evidence>
<keyword evidence="10" id="KW-0560">Oxidoreductase</keyword>
<protein>
    <recommendedName>
        <fullName evidence="4">procollagen-proline 4-dioxygenase</fullName>
        <ecNumber evidence="4">1.14.11.2</ecNumber>
    </recommendedName>
</protein>
<evidence type="ECO:0000256" key="8">
    <source>
        <dbReference type="ARBA" id="ARBA00022968"/>
    </source>
</evidence>
<keyword evidence="5" id="KW-0812">Transmembrane</keyword>
<keyword evidence="11" id="KW-0408">Iron</keyword>
<keyword evidence="13" id="KW-0325">Glycoprotein</keyword>
<dbReference type="OrthoDB" id="420380at2759"/>
<dbReference type="InterPro" id="IPR005123">
    <property type="entry name" value="Oxoglu/Fe-dep_dioxygenase_dom"/>
</dbReference>
<evidence type="ECO:0000256" key="12">
    <source>
        <dbReference type="ARBA" id="ARBA00023136"/>
    </source>
</evidence>
<dbReference type="eggNOG" id="KOG1591">
    <property type="taxonomic scope" value="Eukaryota"/>
</dbReference>
<dbReference type="GO" id="GO:0031418">
    <property type="term" value="F:L-ascorbic acid binding"/>
    <property type="evidence" value="ECO:0007669"/>
    <property type="project" value="InterPro"/>
</dbReference>
<dbReference type="PANTHER" id="PTHR10869">
    <property type="entry name" value="PROLYL 4-HYDROXYLASE ALPHA SUBUNIT"/>
    <property type="match status" value="1"/>
</dbReference>
<proteinExistence type="inferred from homology"/>